<sequence length="578" mass="66010">MGKGGDGVGETTLHIQIRDMLKRPVFRKAEYLASQRALERYVRWVHIMEVPEIEGLLSGGELVLTTGIGWPGGKSHGLSFLQQLIACGAAGLCIELGEHTRSQLEAMKQLAEAEDFPLIWFHEQVRYIDITQDLHFALIRSHQRMVAELDQLTTSFHQLLLNGDGVQPLLRLLSRNTGYAVALYPLEGEATAIPHVPREQLEKQRQLWWDQRESMDHTTLDGYTANPSTVEVSDPFSGRLTMNPISIPVQALEYTFADLILFPQKHTDPEPPTPALPYPSDEYVFHALERCAAAIAQDWMRTQYMEEKRRYKEDMWVIDWLNGHHSAKEIHEYLAAVHPALCTGQAAVVLFDSNPTQHDSLRLQKILIQRNIVARSVFAREGFTLYSTVLNLQIILIVIDPQAASLRKSNLWSCIQQIRQHEQEQTHQLFSGLYGIGQNYSEYPRLRESLESAKETLRIQKDIGVMEQPFYSNLHCYRIIASMKQNGNLNDFITEYLGPLIRYDAEKGGQLLLTLKHYLALCCSKQETASALFIVRQTLYHRLDKIESLLGIDYLLPEKRVAMELALYAYEYVHGSLV</sequence>
<evidence type="ECO:0000259" key="1">
    <source>
        <dbReference type="Pfam" id="PF07905"/>
    </source>
</evidence>
<reference evidence="4" key="1">
    <citation type="submission" date="2016-10" db="EMBL/GenBank/DDBJ databases">
        <authorList>
            <person name="Varghese N."/>
            <person name="Submissions S."/>
        </authorList>
    </citation>
    <scope>NUCLEOTIDE SEQUENCE [LARGE SCALE GENOMIC DNA]</scope>
    <source>
        <strain evidence="4">BL9</strain>
    </source>
</reference>
<dbReference type="InterPro" id="IPR051448">
    <property type="entry name" value="CdaR-like_regulators"/>
</dbReference>
<dbReference type="InterPro" id="IPR025736">
    <property type="entry name" value="PucR_C-HTH_dom"/>
</dbReference>
<dbReference type="AlphaFoldDB" id="A0A1G5K534"/>
<protein>
    <submittedName>
        <fullName evidence="3">Purine catabolism regulatory protein</fullName>
    </submittedName>
</protein>
<keyword evidence="4" id="KW-1185">Reference proteome</keyword>
<dbReference type="InterPro" id="IPR012914">
    <property type="entry name" value="PucR_dom"/>
</dbReference>
<dbReference type="EMBL" id="FMVM01000013">
    <property type="protein sequence ID" value="SCY95138.1"/>
    <property type="molecule type" value="Genomic_DNA"/>
</dbReference>
<dbReference type="InterPro" id="IPR042070">
    <property type="entry name" value="PucR_C-HTH_sf"/>
</dbReference>
<dbReference type="Pfam" id="PF13556">
    <property type="entry name" value="HTH_30"/>
    <property type="match status" value="1"/>
</dbReference>
<feature type="domain" description="PucR C-terminal helix-turn-helix" evidence="2">
    <location>
        <begin position="511"/>
        <end position="568"/>
    </location>
</feature>
<proteinExistence type="predicted"/>
<evidence type="ECO:0000313" key="3">
    <source>
        <dbReference type="EMBL" id="SCY95138.1"/>
    </source>
</evidence>
<dbReference type="PANTHER" id="PTHR33744">
    <property type="entry name" value="CARBOHYDRATE DIACID REGULATOR"/>
    <property type="match status" value="1"/>
</dbReference>
<dbReference type="Gene3D" id="1.10.10.2840">
    <property type="entry name" value="PucR C-terminal helix-turn-helix domain"/>
    <property type="match status" value="1"/>
</dbReference>
<feature type="domain" description="Purine catabolism PurC-like" evidence="1">
    <location>
        <begin position="19"/>
        <end position="136"/>
    </location>
</feature>
<dbReference type="RefSeq" id="WP_090922784.1">
    <property type="nucleotide sequence ID" value="NZ_FMVM01000013.1"/>
</dbReference>
<dbReference type="STRING" id="582692.SAMN05720606_11328"/>
<gene>
    <name evidence="3" type="ORF">SAMN05720606_11328</name>
</gene>
<dbReference type="PANTHER" id="PTHR33744:SF1">
    <property type="entry name" value="DNA-BINDING TRANSCRIPTIONAL ACTIVATOR ADER"/>
    <property type="match status" value="1"/>
</dbReference>
<accession>A0A1G5K534</accession>
<name>A0A1G5K534_9BACL</name>
<organism evidence="3 4">
    <name type="scientific">Paenibacillus polysaccharolyticus</name>
    <dbReference type="NCBI Taxonomy" id="582692"/>
    <lineage>
        <taxon>Bacteria</taxon>
        <taxon>Bacillati</taxon>
        <taxon>Bacillota</taxon>
        <taxon>Bacilli</taxon>
        <taxon>Bacillales</taxon>
        <taxon>Paenibacillaceae</taxon>
        <taxon>Paenibacillus</taxon>
    </lineage>
</organism>
<dbReference type="Pfam" id="PF07905">
    <property type="entry name" value="PucR"/>
    <property type="match status" value="1"/>
</dbReference>
<evidence type="ECO:0000259" key="2">
    <source>
        <dbReference type="Pfam" id="PF13556"/>
    </source>
</evidence>
<evidence type="ECO:0000313" key="4">
    <source>
        <dbReference type="Proteomes" id="UP000198538"/>
    </source>
</evidence>
<dbReference type="Proteomes" id="UP000198538">
    <property type="component" value="Unassembled WGS sequence"/>
</dbReference>